<dbReference type="GO" id="GO:0033592">
    <property type="term" value="F:RNA strand annealing activity"/>
    <property type="evidence" value="ECO:0007669"/>
    <property type="project" value="TreeGrafter"/>
</dbReference>
<gene>
    <name evidence="16" type="ORF">SAMN02745227_00494</name>
</gene>
<feature type="short sequence motif" description="Q motif" evidence="10">
    <location>
        <begin position="2"/>
        <end position="30"/>
    </location>
</feature>
<comment type="similarity">
    <text evidence="7 11">Belongs to the DEAD box helicase family.</text>
</comment>
<dbReference type="Gene3D" id="3.40.50.300">
    <property type="entry name" value="P-loop containing nucleotide triphosphate hydrolases"/>
    <property type="match status" value="2"/>
</dbReference>
<keyword evidence="6 11" id="KW-0067">ATP-binding</keyword>
<feature type="domain" description="Helicase C-terminal" evidence="14">
    <location>
        <begin position="214"/>
        <end position="374"/>
    </location>
</feature>
<evidence type="ECO:0000313" key="17">
    <source>
        <dbReference type="Proteomes" id="UP000243547"/>
    </source>
</evidence>
<keyword evidence="5 11" id="KW-0347">Helicase</keyword>
<dbReference type="GO" id="GO:0016787">
    <property type="term" value="F:hydrolase activity"/>
    <property type="evidence" value="ECO:0007669"/>
    <property type="project" value="UniProtKB-KW"/>
</dbReference>
<dbReference type="SUPFAM" id="SSF52540">
    <property type="entry name" value="P-loop containing nucleoside triphosphate hydrolases"/>
    <property type="match status" value="1"/>
</dbReference>
<dbReference type="PROSITE" id="PS51195">
    <property type="entry name" value="Q_MOTIF"/>
    <property type="match status" value="1"/>
</dbReference>
<dbReference type="Pfam" id="PF00271">
    <property type="entry name" value="Helicase_C"/>
    <property type="match status" value="1"/>
</dbReference>
<evidence type="ECO:0000256" key="12">
    <source>
        <dbReference type="SAM" id="MobiDB-lite"/>
    </source>
</evidence>
<keyword evidence="17" id="KW-1185">Reference proteome</keyword>
<evidence type="ECO:0000256" key="1">
    <source>
        <dbReference type="ARBA" id="ARBA00012552"/>
    </source>
</evidence>
<evidence type="ECO:0000256" key="7">
    <source>
        <dbReference type="ARBA" id="ARBA00038437"/>
    </source>
</evidence>
<dbReference type="GO" id="GO:0009409">
    <property type="term" value="P:response to cold"/>
    <property type="evidence" value="ECO:0007669"/>
    <property type="project" value="TreeGrafter"/>
</dbReference>
<dbReference type="PROSITE" id="PS51194">
    <property type="entry name" value="HELICASE_CTER"/>
    <property type="match status" value="1"/>
</dbReference>
<evidence type="ECO:0000256" key="10">
    <source>
        <dbReference type="PROSITE-ProRule" id="PRU00552"/>
    </source>
</evidence>
<evidence type="ECO:0000256" key="2">
    <source>
        <dbReference type="ARBA" id="ARBA00022490"/>
    </source>
</evidence>
<evidence type="ECO:0000256" key="8">
    <source>
        <dbReference type="ARBA" id="ARBA00047984"/>
    </source>
</evidence>
<dbReference type="GO" id="GO:0005829">
    <property type="term" value="C:cytosol"/>
    <property type="evidence" value="ECO:0007669"/>
    <property type="project" value="TreeGrafter"/>
</dbReference>
<dbReference type="CDD" id="cd18787">
    <property type="entry name" value="SF2_C_DEAD"/>
    <property type="match status" value="1"/>
</dbReference>
<feature type="domain" description="Helicase ATP-binding" evidence="13">
    <location>
        <begin position="33"/>
        <end position="203"/>
    </location>
</feature>
<dbReference type="EMBL" id="FRAI01000005">
    <property type="protein sequence ID" value="SHJ70058.1"/>
    <property type="molecule type" value="Genomic_DNA"/>
</dbReference>
<evidence type="ECO:0000313" key="16">
    <source>
        <dbReference type="EMBL" id="SHJ70058.1"/>
    </source>
</evidence>
<evidence type="ECO:0000259" key="14">
    <source>
        <dbReference type="PROSITE" id="PS51194"/>
    </source>
</evidence>
<dbReference type="GO" id="GO:0005524">
    <property type="term" value="F:ATP binding"/>
    <property type="evidence" value="ECO:0007669"/>
    <property type="project" value="UniProtKB-KW"/>
</dbReference>
<name>A0A1M6LG26_9FIRM</name>
<dbReference type="PROSITE" id="PS00039">
    <property type="entry name" value="DEAD_ATP_HELICASE"/>
    <property type="match status" value="1"/>
</dbReference>
<dbReference type="GO" id="GO:0003724">
    <property type="term" value="F:RNA helicase activity"/>
    <property type="evidence" value="ECO:0007669"/>
    <property type="project" value="UniProtKB-EC"/>
</dbReference>
<evidence type="ECO:0000256" key="3">
    <source>
        <dbReference type="ARBA" id="ARBA00022741"/>
    </source>
</evidence>
<dbReference type="PANTHER" id="PTHR47963:SF5">
    <property type="entry name" value="DEAD-BOX ATP-DEPENDENT RNA HELICASE CSHA"/>
    <property type="match status" value="1"/>
</dbReference>
<keyword evidence="4 11" id="KW-0378">Hydrolase</keyword>
<comment type="catalytic activity">
    <reaction evidence="8">
        <text>ATP + H2O = ADP + phosphate + H(+)</text>
        <dbReference type="Rhea" id="RHEA:13065"/>
        <dbReference type="ChEBI" id="CHEBI:15377"/>
        <dbReference type="ChEBI" id="CHEBI:15378"/>
        <dbReference type="ChEBI" id="CHEBI:30616"/>
        <dbReference type="ChEBI" id="CHEBI:43474"/>
        <dbReference type="ChEBI" id="CHEBI:456216"/>
        <dbReference type="EC" id="3.6.4.13"/>
    </reaction>
</comment>
<feature type="domain" description="DEAD-box RNA helicase Q" evidence="15">
    <location>
        <begin position="2"/>
        <end position="30"/>
    </location>
</feature>
<proteinExistence type="inferred from homology"/>
<keyword evidence="3 11" id="KW-0547">Nucleotide-binding</keyword>
<dbReference type="SMART" id="SM00490">
    <property type="entry name" value="HELICc"/>
    <property type="match status" value="1"/>
</dbReference>
<organism evidence="16 17">
    <name type="scientific">Anaerobranca californiensis DSM 14826</name>
    <dbReference type="NCBI Taxonomy" id="1120989"/>
    <lineage>
        <taxon>Bacteria</taxon>
        <taxon>Bacillati</taxon>
        <taxon>Bacillota</taxon>
        <taxon>Clostridia</taxon>
        <taxon>Eubacteriales</taxon>
        <taxon>Proteinivoracaceae</taxon>
        <taxon>Anaerobranca</taxon>
    </lineage>
</organism>
<evidence type="ECO:0000256" key="9">
    <source>
        <dbReference type="ARBA" id="ARBA00067932"/>
    </source>
</evidence>
<sequence length="481" mass="53877">MITFEEFSLNRKILKAIRELGFEEPTPIQGEAIPKVLEGRDIIGLAQTGTGKTAAFGLPMLNNLDPESEEVQGLILCPTRELAIQVAEEMGKLGKYVKHRILPVYGGQDIGRQIRALKQKPTIIVGTPGRVIDHINRKTLRLEGIKIAVLDEADEMLDMGFLEDIETILSKTPEDKQTLLFSATMPKSIEKLAQKFLKNPHRISVVSKQTTAPQISQYYIELDEHQKFDVLCRLLDMEGTTSAIIFGRTKRRVDQLSEALTKRGYLAEGLHGDLSQAQRDAVMKKFRNNQIEILVATDVAARGLDVTGVTHVFNFDLPQNSDSYVHRIGRTGRAGNIGKAFTFVTYREIAHLHYIESMVKTKIQKLPIPTYAQAFQGKQRLAVEKLQGVIQDGALDEYKASARSLLEEYDVLSLVAAAVKLLSKETTNEEVVLTPEPPVFNKKAFAVQRSGKGKDKNKGRGGRDSRDRKREERGKYKGKKR</sequence>
<evidence type="ECO:0000256" key="6">
    <source>
        <dbReference type="ARBA" id="ARBA00022840"/>
    </source>
</evidence>
<evidence type="ECO:0000256" key="11">
    <source>
        <dbReference type="RuleBase" id="RU000492"/>
    </source>
</evidence>
<dbReference type="InterPro" id="IPR014014">
    <property type="entry name" value="RNA_helicase_DEAD_Q_motif"/>
</dbReference>
<evidence type="ECO:0000259" key="13">
    <source>
        <dbReference type="PROSITE" id="PS51192"/>
    </source>
</evidence>
<dbReference type="STRING" id="1120989.SAMN02745227_00494"/>
<dbReference type="PROSITE" id="PS51192">
    <property type="entry name" value="HELICASE_ATP_BIND_1"/>
    <property type="match status" value="1"/>
</dbReference>
<accession>A0A1M6LG26</accession>
<dbReference type="Proteomes" id="UP000243547">
    <property type="component" value="Unassembled WGS sequence"/>
</dbReference>
<dbReference type="GO" id="GO:0005840">
    <property type="term" value="C:ribosome"/>
    <property type="evidence" value="ECO:0007669"/>
    <property type="project" value="TreeGrafter"/>
</dbReference>
<feature type="region of interest" description="Disordered" evidence="12">
    <location>
        <begin position="444"/>
        <end position="481"/>
    </location>
</feature>
<dbReference type="InterPro" id="IPR011545">
    <property type="entry name" value="DEAD/DEAH_box_helicase_dom"/>
</dbReference>
<dbReference type="SMART" id="SM00487">
    <property type="entry name" value="DEXDc"/>
    <property type="match status" value="1"/>
</dbReference>
<dbReference type="CDD" id="cd00268">
    <property type="entry name" value="DEADc"/>
    <property type="match status" value="1"/>
</dbReference>
<dbReference type="OrthoDB" id="9805696at2"/>
<dbReference type="RefSeq" id="WP_072905990.1">
    <property type="nucleotide sequence ID" value="NZ_FRAI01000005.1"/>
</dbReference>
<dbReference type="InterPro" id="IPR050547">
    <property type="entry name" value="DEAD_box_RNA_helicases"/>
</dbReference>
<evidence type="ECO:0000259" key="15">
    <source>
        <dbReference type="PROSITE" id="PS51195"/>
    </source>
</evidence>
<dbReference type="InterPro" id="IPR027417">
    <property type="entry name" value="P-loop_NTPase"/>
</dbReference>
<dbReference type="Pfam" id="PF00270">
    <property type="entry name" value="DEAD"/>
    <property type="match status" value="1"/>
</dbReference>
<feature type="compositionally biased region" description="Basic and acidic residues" evidence="12">
    <location>
        <begin position="452"/>
        <end position="475"/>
    </location>
</feature>
<keyword evidence="2" id="KW-0963">Cytoplasm</keyword>
<protein>
    <recommendedName>
        <fullName evidence="9">ATP-dependent RNA helicase CshA</fullName>
        <ecNumber evidence="1">3.6.4.13</ecNumber>
    </recommendedName>
</protein>
<dbReference type="FunFam" id="3.40.50.300:FF:000108">
    <property type="entry name" value="ATP-dependent RNA helicase RhlE"/>
    <property type="match status" value="1"/>
</dbReference>
<dbReference type="InterPro" id="IPR014001">
    <property type="entry name" value="Helicase_ATP-bd"/>
</dbReference>
<dbReference type="AlphaFoldDB" id="A0A1M6LG26"/>
<evidence type="ECO:0000256" key="5">
    <source>
        <dbReference type="ARBA" id="ARBA00022806"/>
    </source>
</evidence>
<dbReference type="InterPro" id="IPR000629">
    <property type="entry name" value="RNA-helicase_DEAD-box_CS"/>
</dbReference>
<dbReference type="InterPro" id="IPR044742">
    <property type="entry name" value="DEAD/DEAH_RhlB"/>
</dbReference>
<dbReference type="InterPro" id="IPR001650">
    <property type="entry name" value="Helicase_C-like"/>
</dbReference>
<evidence type="ECO:0000256" key="4">
    <source>
        <dbReference type="ARBA" id="ARBA00022801"/>
    </source>
</evidence>
<reference evidence="17" key="1">
    <citation type="submission" date="2016-11" db="EMBL/GenBank/DDBJ databases">
        <authorList>
            <person name="Varghese N."/>
            <person name="Submissions S."/>
        </authorList>
    </citation>
    <scope>NUCLEOTIDE SEQUENCE [LARGE SCALE GENOMIC DNA]</scope>
    <source>
        <strain evidence="17">DSM 14826</strain>
    </source>
</reference>
<dbReference type="EC" id="3.6.4.13" evidence="1"/>
<dbReference type="PANTHER" id="PTHR47963">
    <property type="entry name" value="DEAD-BOX ATP-DEPENDENT RNA HELICASE 47, MITOCHONDRIAL"/>
    <property type="match status" value="1"/>
</dbReference>